<gene>
    <name evidence="2" type="ORF">KCV87_07535</name>
</gene>
<dbReference type="InterPro" id="IPR002213">
    <property type="entry name" value="UDP_glucos_trans"/>
</dbReference>
<evidence type="ECO:0000313" key="2">
    <source>
        <dbReference type="EMBL" id="QUF05914.1"/>
    </source>
</evidence>
<feature type="domain" description="Erythromycin biosynthesis protein CIII-like C-terminal" evidence="1">
    <location>
        <begin position="257"/>
        <end position="360"/>
    </location>
</feature>
<dbReference type="InterPro" id="IPR050426">
    <property type="entry name" value="Glycosyltransferase_28"/>
</dbReference>
<dbReference type="SUPFAM" id="SSF53756">
    <property type="entry name" value="UDP-Glycosyltransferase/glycogen phosphorylase"/>
    <property type="match status" value="1"/>
</dbReference>
<reference evidence="2" key="1">
    <citation type="submission" date="2021-04" db="EMBL/GenBank/DDBJ databases">
        <title>Genomic sequence of Actinosynnema pretiosum subsp. pretiosum ATCC 31280 (C-14919).</title>
        <authorList>
            <person name="Bai L."/>
            <person name="Wang X."/>
            <person name="Xiao Y."/>
        </authorList>
    </citation>
    <scope>NUCLEOTIDE SEQUENCE</scope>
    <source>
        <strain evidence="2">ATCC 31280</strain>
    </source>
</reference>
<evidence type="ECO:0000313" key="3">
    <source>
        <dbReference type="Proteomes" id="UP000677152"/>
    </source>
</evidence>
<dbReference type="Pfam" id="PF06722">
    <property type="entry name" value="EryCIII-like_C"/>
    <property type="match status" value="1"/>
</dbReference>
<dbReference type="PANTHER" id="PTHR48050:SF13">
    <property type="entry name" value="STEROL 3-BETA-GLUCOSYLTRANSFERASE UGT80A2"/>
    <property type="match status" value="1"/>
</dbReference>
<dbReference type="EMBL" id="CP073249">
    <property type="protein sequence ID" value="QUF05914.1"/>
    <property type="molecule type" value="Genomic_DNA"/>
</dbReference>
<name>A0AA45R5K0_9PSEU</name>
<dbReference type="GO" id="GO:0017000">
    <property type="term" value="P:antibiotic biosynthetic process"/>
    <property type="evidence" value="ECO:0007669"/>
    <property type="project" value="UniProtKB-ARBA"/>
</dbReference>
<organism evidence="2 3">
    <name type="scientific">Actinosynnema pretiosum subsp. pretiosum</name>
    <dbReference type="NCBI Taxonomy" id="103721"/>
    <lineage>
        <taxon>Bacteria</taxon>
        <taxon>Bacillati</taxon>
        <taxon>Actinomycetota</taxon>
        <taxon>Actinomycetes</taxon>
        <taxon>Pseudonocardiales</taxon>
        <taxon>Pseudonocardiaceae</taxon>
        <taxon>Actinosynnema</taxon>
    </lineage>
</organism>
<dbReference type="Proteomes" id="UP000677152">
    <property type="component" value="Chromosome"/>
</dbReference>
<dbReference type="PANTHER" id="PTHR48050">
    <property type="entry name" value="STEROL 3-BETA-GLUCOSYLTRANSFERASE"/>
    <property type="match status" value="1"/>
</dbReference>
<dbReference type="GO" id="GO:0016758">
    <property type="term" value="F:hexosyltransferase activity"/>
    <property type="evidence" value="ECO:0007669"/>
    <property type="project" value="UniProtKB-ARBA"/>
</dbReference>
<evidence type="ECO:0000259" key="1">
    <source>
        <dbReference type="Pfam" id="PF06722"/>
    </source>
</evidence>
<dbReference type="Gene3D" id="3.40.50.2000">
    <property type="entry name" value="Glycogen Phosphorylase B"/>
    <property type="match status" value="2"/>
</dbReference>
<sequence length="380" mass="39204">MSRFLFVAPPLVGHVNPLTGVARELVARGHQVAWAGHGELLGALVREPVFPCAVPEDAPVERPAGLTGPSAFQFLWRDFFVPLADAMAPGVAAAVDAFEPDVVVSDQHAVAGALVAERRGVPCVGSASTSAELVDPLASMPKVAAWVDALLAALRERHGNPLARNDPRYPEHGVLAFTTAALAGPVDRPGLHLVGPALGEPRPGVEFPWAELDGRPVVLVSLGTANTGVGGRFLRAAAEAFADRPGVRAVVVDPGGELGPVPDNVLVRHRVPQLELLPRCAAVVCHSGHNTVCEALWHGVPLVLAPIRDDQPLVAAQVVDAGAGLRLRFARAGAEAIGKAVDAVLDPAGGHRDAARAIGDSFRAAGGAGAAADHLIAVAR</sequence>
<proteinExistence type="predicted"/>
<protein>
    <submittedName>
        <fullName evidence="2">Glycosyltransferase family 1 protein</fullName>
    </submittedName>
</protein>
<accession>A0AA45R5K0</accession>
<dbReference type="CDD" id="cd03784">
    <property type="entry name" value="GT1_Gtf-like"/>
    <property type="match status" value="1"/>
</dbReference>
<dbReference type="AlphaFoldDB" id="A0AA45R5K0"/>
<dbReference type="GO" id="GO:0008194">
    <property type="term" value="F:UDP-glycosyltransferase activity"/>
    <property type="evidence" value="ECO:0007669"/>
    <property type="project" value="InterPro"/>
</dbReference>
<dbReference type="InterPro" id="IPR010610">
    <property type="entry name" value="EryCIII-like_C"/>
</dbReference>